<evidence type="ECO:0000256" key="6">
    <source>
        <dbReference type="ARBA" id="ARBA00047899"/>
    </source>
</evidence>
<dbReference type="Gene3D" id="1.10.510.10">
    <property type="entry name" value="Transferase(Phosphotransferase) domain 1"/>
    <property type="match status" value="1"/>
</dbReference>
<organism evidence="9 10">
    <name type="scientific">Cercopithecine herpesvirus 9 (strain DHV)</name>
    <name type="common">CeHV-9</name>
    <name type="synonym">Simian varicella virus</name>
    <dbReference type="NCBI Taxonomy" id="36348"/>
    <lineage>
        <taxon>Viruses</taxon>
        <taxon>Duplodnaviria</taxon>
        <taxon>Heunggongvirae</taxon>
        <taxon>Peploviricota</taxon>
        <taxon>Herviviricetes</taxon>
        <taxon>Herpesvirales</taxon>
        <taxon>Orthoherpesviridae</taxon>
        <taxon>Alphaherpesvirinae</taxon>
        <taxon>Varicellovirus</taxon>
        <taxon>Varicellovirus cercopithecinealpha9</taxon>
    </lineage>
</organism>
<dbReference type="Pfam" id="PF00069">
    <property type="entry name" value="Pkinase"/>
    <property type="match status" value="1"/>
</dbReference>
<keyword evidence="10" id="KW-1185">Reference proteome</keyword>
<keyword evidence="2" id="KW-0808">Transferase</keyword>
<keyword evidence="5" id="KW-0067">ATP-binding</keyword>
<keyword evidence="4 9" id="KW-0418">Kinase</keyword>
<evidence type="ECO:0000256" key="1">
    <source>
        <dbReference type="ARBA" id="ARBA00012513"/>
    </source>
</evidence>
<dbReference type="EC" id="2.7.11.1" evidence="1"/>
<dbReference type="InterPro" id="IPR050660">
    <property type="entry name" value="NEK_Ser/Thr_kinase"/>
</dbReference>
<dbReference type="Gene3D" id="3.30.200.20">
    <property type="entry name" value="Phosphorylase Kinase, domain 1"/>
    <property type="match status" value="1"/>
</dbReference>
<dbReference type="CDD" id="cd00180">
    <property type="entry name" value="PKc"/>
    <property type="match status" value="1"/>
</dbReference>
<evidence type="ECO:0000313" key="9">
    <source>
        <dbReference type="EMBL" id="AAG27241.1"/>
    </source>
</evidence>
<accession>Q77LR7</accession>
<dbReference type="PANTHER" id="PTHR43671:SF103">
    <property type="entry name" value="KINASE, PUTATIVE-RELATED"/>
    <property type="match status" value="1"/>
</dbReference>
<sequence length="345" mass="38954">MNYDDDCLYEDKHMDTDIYDMLADEDTSDVDNTLAVCATARAGIEKAGFSVLETFTPGAEGFTFACIENKTRENVVIKAGQRGGTVTEAHILRNINHPVIIRLMGTFTYNSFTCLVLPRYKTDLYCYLSDRRRIAICDMLSIERSVLRAIQYLHENRIIHRDVKAENIFINHPGDVCLGDFGAACYPVDITQNKYYGWAGTIATNAPELLARDPYGPAVDIWSAGIVLFEMATCHDSLFEKDGLDGDCDSDRQIKLIIRRTGVHPSEFPIDAQATLDEIYRTCQKTSRKPGTRPTWTNLYELPLELEYLICKMLAFDAHKRPSAKALLDFAAFYDIPDPYPNPTN</sequence>
<evidence type="ECO:0000313" key="10">
    <source>
        <dbReference type="Proteomes" id="UP000159358"/>
    </source>
</evidence>
<proteinExistence type="predicted"/>
<evidence type="ECO:0000256" key="2">
    <source>
        <dbReference type="ARBA" id="ARBA00022679"/>
    </source>
</evidence>
<dbReference type="PANTHER" id="PTHR43671">
    <property type="entry name" value="SERINE/THREONINE-PROTEIN KINASE NEK"/>
    <property type="match status" value="1"/>
</dbReference>
<evidence type="ECO:0000256" key="7">
    <source>
        <dbReference type="ARBA" id="ARBA00048679"/>
    </source>
</evidence>
<dbReference type="SMR" id="Q77LR7"/>
<evidence type="ECO:0000256" key="5">
    <source>
        <dbReference type="ARBA" id="ARBA00022840"/>
    </source>
</evidence>
<feature type="domain" description="Protein kinase" evidence="8">
    <location>
        <begin position="49"/>
        <end position="334"/>
    </location>
</feature>
<keyword evidence="3" id="KW-0547">Nucleotide-binding</keyword>
<dbReference type="SMART" id="SM00220">
    <property type="entry name" value="S_TKc"/>
    <property type="match status" value="1"/>
</dbReference>
<dbReference type="GO" id="GO:0004674">
    <property type="term" value="F:protein serine/threonine kinase activity"/>
    <property type="evidence" value="ECO:0007669"/>
    <property type="project" value="UniProtKB-EC"/>
</dbReference>
<evidence type="ECO:0000259" key="8">
    <source>
        <dbReference type="PROSITE" id="PS50011"/>
    </source>
</evidence>
<dbReference type="PROSITE" id="PS00108">
    <property type="entry name" value="PROTEIN_KINASE_ST"/>
    <property type="match status" value="1"/>
</dbReference>
<evidence type="ECO:0000256" key="4">
    <source>
        <dbReference type="ARBA" id="ARBA00022777"/>
    </source>
</evidence>
<dbReference type="GO" id="GO:0005524">
    <property type="term" value="F:ATP binding"/>
    <property type="evidence" value="ECO:0007669"/>
    <property type="project" value="UniProtKB-KW"/>
</dbReference>
<dbReference type="PROSITE" id="PS50011">
    <property type="entry name" value="PROTEIN_KINASE_DOM"/>
    <property type="match status" value="1"/>
</dbReference>
<reference evidence="9 10" key="1">
    <citation type="journal article" date="2001" name="Virology">
        <title>The DNA sequence of the simian varicella virus genome.</title>
        <authorList>
            <person name="Gray W.L."/>
            <person name="Starnes H.B."/>
            <person name="White M.W."/>
            <person name="Mahalingam R."/>
        </authorList>
    </citation>
    <scope>NUCLEOTIDE SEQUENCE [LARGE SCALE GENOMIC DNA]</scope>
</reference>
<dbReference type="SUPFAM" id="SSF56112">
    <property type="entry name" value="Protein kinase-like (PK-like)"/>
    <property type="match status" value="1"/>
</dbReference>
<dbReference type="InterPro" id="IPR011009">
    <property type="entry name" value="Kinase-like_dom_sf"/>
</dbReference>
<dbReference type="InterPro" id="IPR000719">
    <property type="entry name" value="Prot_kinase_dom"/>
</dbReference>
<comment type="catalytic activity">
    <reaction evidence="6">
        <text>L-threonyl-[protein] + ATP = O-phospho-L-threonyl-[protein] + ADP + H(+)</text>
        <dbReference type="Rhea" id="RHEA:46608"/>
        <dbReference type="Rhea" id="RHEA-COMP:11060"/>
        <dbReference type="Rhea" id="RHEA-COMP:11605"/>
        <dbReference type="ChEBI" id="CHEBI:15378"/>
        <dbReference type="ChEBI" id="CHEBI:30013"/>
        <dbReference type="ChEBI" id="CHEBI:30616"/>
        <dbReference type="ChEBI" id="CHEBI:61977"/>
        <dbReference type="ChEBI" id="CHEBI:456216"/>
        <dbReference type="EC" id="2.7.11.1"/>
    </reaction>
</comment>
<organismHost>
    <name type="scientific">Chlorocebus aethiops</name>
    <name type="common">Green monkey</name>
    <name type="synonym">Cercopithecus aethiops</name>
    <dbReference type="NCBI Taxonomy" id="9534"/>
</organismHost>
<protein>
    <recommendedName>
        <fullName evidence="1">non-specific serine/threonine protein kinase</fullName>
        <ecNumber evidence="1">2.7.11.1</ecNumber>
    </recommendedName>
</protein>
<evidence type="ECO:0000256" key="3">
    <source>
        <dbReference type="ARBA" id="ARBA00022741"/>
    </source>
</evidence>
<comment type="catalytic activity">
    <reaction evidence="7">
        <text>L-seryl-[protein] + ATP = O-phospho-L-seryl-[protein] + ADP + H(+)</text>
        <dbReference type="Rhea" id="RHEA:17989"/>
        <dbReference type="Rhea" id="RHEA-COMP:9863"/>
        <dbReference type="Rhea" id="RHEA-COMP:11604"/>
        <dbReference type="ChEBI" id="CHEBI:15378"/>
        <dbReference type="ChEBI" id="CHEBI:29999"/>
        <dbReference type="ChEBI" id="CHEBI:30616"/>
        <dbReference type="ChEBI" id="CHEBI:83421"/>
        <dbReference type="ChEBI" id="CHEBI:456216"/>
        <dbReference type="EC" id="2.7.11.1"/>
    </reaction>
</comment>
<dbReference type="Proteomes" id="UP000159358">
    <property type="component" value="Segment"/>
</dbReference>
<dbReference type="InterPro" id="IPR008271">
    <property type="entry name" value="Ser/Thr_kinase_AS"/>
</dbReference>
<dbReference type="EMBL" id="AF275348">
    <property type="protein sequence ID" value="AAG27241.1"/>
    <property type="molecule type" value="Genomic_DNA"/>
</dbReference>
<name>Q77LR7_CHV9D</name>